<proteinExistence type="inferred from homology"/>
<feature type="region of interest" description="Disordered" evidence="9">
    <location>
        <begin position="19"/>
        <end position="88"/>
    </location>
</feature>
<reference evidence="12 13" key="1">
    <citation type="submission" date="2019-08" db="EMBL/GenBank/DDBJ databases">
        <authorList>
            <person name="Liang Q."/>
        </authorList>
    </citation>
    <scope>NUCLEOTIDE SEQUENCE [LARGE SCALE GENOMIC DNA]</scope>
    <source>
        <strain evidence="12 13">V1718</strain>
    </source>
</reference>
<evidence type="ECO:0000256" key="4">
    <source>
        <dbReference type="ARBA" id="ARBA00022723"/>
    </source>
</evidence>
<dbReference type="Proteomes" id="UP000321595">
    <property type="component" value="Chromosome"/>
</dbReference>
<gene>
    <name evidence="12" type="ORF">FRD01_22995</name>
</gene>
<dbReference type="InterPro" id="IPR011050">
    <property type="entry name" value="Pectin_lyase_fold/virulence"/>
</dbReference>
<keyword evidence="4" id="KW-0479">Metal-binding</keyword>
<dbReference type="GO" id="GO:0005576">
    <property type="term" value="C:extracellular region"/>
    <property type="evidence" value="ECO:0007669"/>
    <property type="project" value="UniProtKB-SubCell"/>
</dbReference>
<dbReference type="SMART" id="SM00710">
    <property type="entry name" value="PbH1"/>
    <property type="match status" value="5"/>
</dbReference>
<dbReference type="PANTHER" id="PTHR40088">
    <property type="entry name" value="PECTATE LYASE (EUROFUNG)"/>
    <property type="match status" value="1"/>
</dbReference>
<dbReference type="GO" id="GO:0046872">
    <property type="term" value="F:metal ion binding"/>
    <property type="evidence" value="ECO:0007669"/>
    <property type="project" value="UniProtKB-KW"/>
</dbReference>
<dbReference type="AlphaFoldDB" id="A0A5B8XYK8"/>
<keyword evidence="7" id="KW-0456">Lyase</keyword>
<dbReference type="Gene3D" id="2.160.20.10">
    <property type="entry name" value="Single-stranded right-handed beta-helix, Pectin lyase-like"/>
    <property type="match status" value="1"/>
</dbReference>
<keyword evidence="5 10" id="KW-0732">Signal</keyword>
<evidence type="ECO:0000256" key="9">
    <source>
        <dbReference type="SAM" id="MobiDB-lite"/>
    </source>
</evidence>
<organism evidence="12 13">
    <name type="scientific">Microvenator marinus</name>
    <dbReference type="NCBI Taxonomy" id="2600177"/>
    <lineage>
        <taxon>Bacteria</taxon>
        <taxon>Deltaproteobacteria</taxon>
        <taxon>Bradymonadales</taxon>
        <taxon>Microvenatoraceae</taxon>
        <taxon>Microvenator</taxon>
    </lineage>
</organism>
<feature type="chain" id="PRO_5022740234" description="Right handed beta helix domain-containing protein" evidence="10">
    <location>
        <begin position="22"/>
        <end position="428"/>
    </location>
</feature>
<feature type="signal peptide" evidence="10">
    <location>
        <begin position="1"/>
        <end position="21"/>
    </location>
</feature>
<dbReference type="PANTHER" id="PTHR40088:SF1">
    <property type="entry name" value="PECTATE LYASE PEL9"/>
    <property type="match status" value="1"/>
</dbReference>
<dbReference type="EMBL" id="CP042467">
    <property type="protein sequence ID" value="QED30048.1"/>
    <property type="molecule type" value="Genomic_DNA"/>
</dbReference>
<name>A0A5B8XYK8_9DELT</name>
<comment type="cofactor">
    <cofactor evidence="1">
        <name>Ca(2+)</name>
        <dbReference type="ChEBI" id="CHEBI:29108"/>
    </cofactor>
</comment>
<dbReference type="GO" id="GO:0016837">
    <property type="term" value="F:carbon-oxygen lyase activity, acting on polysaccharides"/>
    <property type="evidence" value="ECO:0007669"/>
    <property type="project" value="TreeGrafter"/>
</dbReference>
<evidence type="ECO:0000256" key="3">
    <source>
        <dbReference type="ARBA" id="ARBA00022525"/>
    </source>
</evidence>
<dbReference type="PROSITE" id="PS51257">
    <property type="entry name" value="PROKAR_LIPOPROTEIN"/>
    <property type="match status" value="1"/>
</dbReference>
<keyword evidence="3" id="KW-0964">Secreted</keyword>
<evidence type="ECO:0000313" key="13">
    <source>
        <dbReference type="Proteomes" id="UP000321595"/>
    </source>
</evidence>
<evidence type="ECO:0000256" key="7">
    <source>
        <dbReference type="ARBA" id="ARBA00023239"/>
    </source>
</evidence>
<evidence type="ECO:0000256" key="2">
    <source>
        <dbReference type="ARBA" id="ARBA00004613"/>
    </source>
</evidence>
<evidence type="ECO:0000256" key="8">
    <source>
        <dbReference type="ARBA" id="ARBA00038263"/>
    </source>
</evidence>
<dbReference type="OrthoDB" id="5480655at2"/>
<dbReference type="RefSeq" id="WP_146963388.1">
    <property type="nucleotide sequence ID" value="NZ_CP042467.1"/>
</dbReference>
<comment type="similarity">
    <text evidence="8">Belongs to the polysaccharide lyase 9 family.</text>
</comment>
<keyword evidence="13" id="KW-1185">Reference proteome</keyword>
<dbReference type="InterPro" id="IPR012334">
    <property type="entry name" value="Pectin_lyas_fold"/>
</dbReference>
<evidence type="ECO:0000256" key="10">
    <source>
        <dbReference type="SAM" id="SignalP"/>
    </source>
</evidence>
<evidence type="ECO:0000256" key="6">
    <source>
        <dbReference type="ARBA" id="ARBA00022837"/>
    </source>
</evidence>
<dbReference type="SUPFAM" id="SSF51126">
    <property type="entry name" value="Pectin lyase-like"/>
    <property type="match status" value="1"/>
</dbReference>
<evidence type="ECO:0000259" key="11">
    <source>
        <dbReference type="Pfam" id="PF13229"/>
    </source>
</evidence>
<evidence type="ECO:0000256" key="1">
    <source>
        <dbReference type="ARBA" id="ARBA00001913"/>
    </source>
</evidence>
<dbReference type="InterPro" id="IPR006626">
    <property type="entry name" value="PbH1"/>
</dbReference>
<evidence type="ECO:0000313" key="12">
    <source>
        <dbReference type="EMBL" id="QED30048.1"/>
    </source>
</evidence>
<feature type="domain" description="Right handed beta helix" evidence="11">
    <location>
        <begin position="182"/>
        <end position="352"/>
    </location>
</feature>
<dbReference type="InterPro" id="IPR039448">
    <property type="entry name" value="Beta_helix"/>
</dbReference>
<dbReference type="Pfam" id="PF13229">
    <property type="entry name" value="Beta_helix"/>
    <property type="match status" value="1"/>
</dbReference>
<sequence length="428" mass="45158">MRPIVLILFFLLGACTSEVSTQTPDSPDSGADASQGDVGPADMPTEGDMTEVEDSGADSSQDTDMTADMPQEPQPRAIGPRPVDPTPLAQGTIFAAPDGSGQDCTQDTPCDVWEALEQAEAGDVVFLRGGEYAIDRNLNFRGRGATPRAIFESYPGEEAILDGSALGPEDDIYIRVLGDPVAIRLLTIRNMPKGGISVRTSDNLLEGLKIHDNLLSGIHIHESYETPVSNRNIIRDSVIWGNSGAGLMTAEYADGGNSDGISISSGIGNRVENCLVYGNSDDGIDVWRSTDAYVGYSIIHSSGIASGNGQGVKAGGAPPSARAFVEHNISYNNKSAGFDFNSGVGVTFRHNTSWGNSRGFWFGDDTLSELNLAFEDATHGGGGQQNQNSWQLDGTPTPLNTDPASSDFLLPAEPAFSTLGAHAGRTVE</sequence>
<feature type="compositionally biased region" description="Polar residues" evidence="9">
    <location>
        <begin position="389"/>
        <end position="404"/>
    </location>
</feature>
<comment type="subcellular location">
    <subcellularLocation>
        <location evidence="2">Secreted</location>
    </subcellularLocation>
</comment>
<dbReference type="InterPro" id="IPR052052">
    <property type="entry name" value="Polysaccharide_Lyase_9"/>
</dbReference>
<accession>A0A5B8XYK8</accession>
<protein>
    <recommendedName>
        <fullName evidence="11">Right handed beta helix domain-containing protein</fullName>
    </recommendedName>
</protein>
<dbReference type="KEGG" id="bbae:FRD01_22995"/>
<evidence type="ECO:0000256" key="5">
    <source>
        <dbReference type="ARBA" id="ARBA00022729"/>
    </source>
</evidence>
<keyword evidence="6" id="KW-0106">Calcium</keyword>
<feature type="region of interest" description="Disordered" evidence="9">
    <location>
        <begin position="376"/>
        <end position="407"/>
    </location>
</feature>